<reference evidence="1" key="1">
    <citation type="submission" date="2023-04" db="EMBL/GenBank/DDBJ databases">
        <title>Draft Genome sequencing of Naganishia species isolated from polar environments using Oxford Nanopore Technology.</title>
        <authorList>
            <person name="Leo P."/>
            <person name="Venkateswaran K."/>
        </authorList>
    </citation>
    <scope>NUCLEOTIDE SEQUENCE</scope>
    <source>
        <strain evidence="1">MNA-CCFEE 5261</strain>
    </source>
</reference>
<evidence type="ECO:0000313" key="2">
    <source>
        <dbReference type="Proteomes" id="UP001241377"/>
    </source>
</evidence>
<dbReference type="EMBL" id="JASBWR010000071">
    <property type="protein sequence ID" value="KAJ9099104.1"/>
    <property type="molecule type" value="Genomic_DNA"/>
</dbReference>
<name>A0ACC2VJC8_9TREE</name>
<sequence length="210" mass="23585">MLSSIELLGEKIALPKLAWKYDELEPFISGEINRIHYEKHHQAYVDGYNKSFQQLIEAKLKGDVSKVVELQYAIKFFGGGHVNHVLFWRTLSPPSCEGGDRPSETSALGKQITAQFGSLENLISITNAKLASIQGSGWAFIVKNPELGSILEVVTTANQDTVAASLVPLIAIDAWEHAYYLQYQNVKVDYFKAIWNVINWKQAERVFEAI</sequence>
<dbReference type="Proteomes" id="UP001241377">
    <property type="component" value="Unassembled WGS sequence"/>
</dbReference>
<accession>A0ACC2VJC8</accession>
<comment type="caution">
    <text evidence="1">The sequence shown here is derived from an EMBL/GenBank/DDBJ whole genome shotgun (WGS) entry which is preliminary data.</text>
</comment>
<organism evidence="1 2">
    <name type="scientific">Naganishia cerealis</name>
    <dbReference type="NCBI Taxonomy" id="610337"/>
    <lineage>
        <taxon>Eukaryota</taxon>
        <taxon>Fungi</taxon>
        <taxon>Dikarya</taxon>
        <taxon>Basidiomycota</taxon>
        <taxon>Agaricomycotina</taxon>
        <taxon>Tremellomycetes</taxon>
        <taxon>Filobasidiales</taxon>
        <taxon>Filobasidiaceae</taxon>
        <taxon>Naganishia</taxon>
    </lineage>
</organism>
<evidence type="ECO:0000313" key="1">
    <source>
        <dbReference type="EMBL" id="KAJ9099104.1"/>
    </source>
</evidence>
<proteinExistence type="predicted"/>
<gene>
    <name evidence="1" type="ORF">QFC19_006154</name>
</gene>
<protein>
    <submittedName>
        <fullName evidence="1">Uncharacterized protein</fullName>
    </submittedName>
</protein>
<keyword evidence="2" id="KW-1185">Reference proteome</keyword>